<accession>A0A212FFU3</accession>
<name>A0A212FFU3_DANPL</name>
<dbReference type="EMBL" id="AGBW02008766">
    <property type="protein sequence ID" value="OWR52602.1"/>
    <property type="molecule type" value="Genomic_DNA"/>
</dbReference>
<dbReference type="GO" id="GO:0003964">
    <property type="term" value="F:RNA-directed DNA polymerase activity"/>
    <property type="evidence" value="ECO:0007669"/>
    <property type="project" value="UniProtKB-KW"/>
</dbReference>
<feature type="compositionally biased region" description="Polar residues" evidence="1">
    <location>
        <begin position="345"/>
        <end position="355"/>
    </location>
</feature>
<feature type="region of interest" description="Disordered" evidence="1">
    <location>
        <begin position="74"/>
        <end position="103"/>
    </location>
</feature>
<sequence length="401" mass="44490">MKDFDWNNKGIFIGIQMHTEFISNLRFADDIILFANTPKQLEKMLEELNGASQSVGLQLNTLKTKVATNSYQRLITASRPPQPSKRAPNASSRTKSSPLPDSLPAARPAILVAIKTTIKSRQEAVEAFCKSISFREYTYAPAKVSPVSNNKLRIEFDTQEVNDCDDALKRLRGKPDAAVTAVIEAHAPIQRDHLGHVASESAIWYAIFKMGRVRLDHQRVHAEEFSPCLQCQKCLNFGHVKKHCRTEVTRCAHCAATNHTQDHCPTKDSPHAPKCYKSTERNTKFNHKHPITHKATSQRSPILTSVLAKINNSRLFLSGTLLQTGRHRLLVSLLLLLSEDGDAPQSSVLAQSAPSPRSERRVGRPCDYSRRATGRVSGVVSVTRMSMRLKAVRGGACGAAR</sequence>
<reference evidence="2 3" key="1">
    <citation type="journal article" date="2011" name="Cell">
        <title>The monarch butterfly genome yields insights into long-distance migration.</title>
        <authorList>
            <person name="Zhan S."/>
            <person name="Merlin C."/>
            <person name="Boore J.L."/>
            <person name="Reppert S.M."/>
        </authorList>
    </citation>
    <scope>NUCLEOTIDE SEQUENCE [LARGE SCALE GENOMIC DNA]</scope>
    <source>
        <strain evidence="2">F-2</strain>
    </source>
</reference>
<dbReference type="eggNOG" id="KOG1075">
    <property type="taxonomic scope" value="Eukaryota"/>
</dbReference>
<dbReference type="AlphaFoldDB" id="A0A212FFU3"/>
<keyword evidence="2" id="KW-0378">Hydrolase</keyword>
<organism evidence="2 3">
    <name type="scientific">Danaus plexippus plexippus</name>
    <dbReference type="NCBI Taxonomy" id="278856"/>
    <lineage>
        <taxon>Eukaryota</taxon>
        <taxon>Metazoa</taxon>
        <taxon>Ecdysozoa</taxon>
        <taxon>Arthropoda</taxon>
        <taxon>Hexapoda</taxon>
        <taxon>Insecta</taxon>
        <taxon>Pterygota</taxon>
        <taxon>Neoptera</taxon>
        <taxon>Endopterygota</taxon>
        <taxon>Lepidoptera</taxon>
        <taxon>Glossata</taxon>
        <taxon>Ditrysia</taxon>
        <taxon>Papilionoidea</taxon>
        <taxon>Nymphalidae</taxon>
        <taxon>Danainae</taxon>
        <taxon>Danaini</taxon>
        <taxon>Danaina</taxon>
        <taxon>Danaus</taxon>
        <taxon>Danaus</taxon>
    </lineage>
</organism>
<feature type="compositionally biased region" description="Polar residues" evidence="1">
    <location>
        <begin position="89"/>
        <end position="99"/>
    </location>
</feature>
<dbReference type="Proteomes" id="UP000007151">
    <property type="component" value="Unassembled WGS sequence"/>
</dbReference>
<keyword evidence="2" id="KW-0540">Nuclease</keyword>
<keyword evidence="3" id="KW-1185">Reference proteome</keyword>
<protein>
    <submittedName>
        <fullName evidence="2">Endonuclease-reverse transcriptase</fullName>
    </submittedName>
</protein>
<keyword evidence="2" id="KW-0255">Endonuclease</keyword>
<feature type="compositionally biased region" description="Basic and acidic residues" evidence="1">
    <location>
        <begin position="357"/>
        <end position="368"/>
    </location>
</feature>
<evidence type="ECO:0000313" key="3">
    <source>
        <dbReference type="Proteomes" id="UP000007151"/>
    </source>
</evidence>
<gene>
    <name evidence="2" type="ORF">KGM_205816</name>
</gene>
<evidence type="ECO:0000313" key="2">
    <source>
        <dbReference type="EMBL" id="OWR52602.1"/>
    </source>
</evidence>
<comment type="caution">
    <text evidence="2">The sequence shown here is derived from an EMBL/GenBank/DDBJ whole genome shotgun (WGS) entry which is preliminary data.</text>
</comment>
<proteinExistence type="predicted"/>
<dbReference type="KEGG" id="dpl:KGM_205816"/>
<dbReference type="GO" id="GO:0004519">
    <property type="term" value="F:endonuclease activity"/>
    <property type="evidence" value="ECO:0007669"/>
    <property type="project" value="UniProtKB-KW"/>
</dbReference>
<dbReference type="InParanoid" id="A0A212FFU3"/>
<evidence type="ECO:0000256" key="1">
    <source>
        <dbReference type="SAM" id="MobiDB-lite"/>
    </source>
</evidence>
<feature type="region of interest" description="Disordered" evidence="1">
    <location>
        <begin position="345"/>
        <end position="368"/>
    </location>
</feature>